<name>A0A8D5UFP4_9BACL</name>
<dbReference type="GO" id="GO:0003824">
    <property type="term" value="F:catalytic activity"/>
    <property type="evidence" value="ECO:0007669"/>
    <property type="project" value="InterPro"/>
</dbReference>
<keyword evidence="3" id="KW-1185">Reference proteome</keyword>
<evidence type="ECO:0000313" key="2">
    <source>
        <dbReference type="EMBL" id="BCU82512.1"/>
    </source>
</evidence>
<evidence type="ECO:0000259" key="1">
    <source>
        <dbReference type="PROSITE" id="PS51918"/>
    </source>
</evidence>
<dbReference type="SMART" id="SM00729">
    <property type="entry name" value="Elp3"/>
    <property type="match status" value="1"/>
</dbReference>
<dbReference type="InterPro" id="IPR023995">
    <property type="entry name" value="HemZ"/>
</dbReference>
<protein>
    <submittedName>
        <fullName evidence="2">Coproporphyrinogen III oxidase</fullName>
    </submittedName>
</protein>
<dbReference type="Gene3D" id="3.80.30.20">
    <property type="entry name" value="tm_1862 like domain"/>
    <property type="match status" value="1"/>
</dbReference>
<dbReference type="PANTHER" id="PTHR13932">
    <property type="entry name" value="COPROPORPHYRINIGEN III OXIDASE"/>
    <property type="match status" value="1"/>
</dbReference>
<dbReference type="PANTHER" id="PTHR13932:SF1">
    <property type="entry name" value="OXYGEN-INDEPENDENT COPROPORPHYRINOGEN-III OXIDASE-LIKE PROTEIN HEMZ"/>
    <property type="match status" value="1"/>
</dbReference>
<dbReference type="Proteomes" id="UP000677436">
    <property type="component" value="Chromosome"/>
</dbReference>
<dbReference type="CDD" id="cd01335">
    <property type="entry name" value="Radical_SAM"/>
    <property type="match status" value="1"/>
</dbReference>
<dbReference type="EMBL" id="AP024601">
    <property type="protein sequence ID" value="BCU82512.1"/>
    <property type="molecule type" value="Genomic_DNA"/>
</dbReference>
<dbReference type="InterPro" id="IPR007197">
    <property type="entry name" value="rSAM"/>
</dbReference>
<dbReference type="KEGG" id="pabs:JIR001_22950"/>
<reference evidence="2" key="2">
    <citation type="journal article" date="2021" name="Microbiol. Resour. Announc.">
        <title>Complete Genome Sequence of Polycladomyces abyssicola JIR-001T, Isolated from Hemipelagic Sediment in Deep Seawater.</title>
        <authorList>
            <person name="Tsubouchi T."/>
            <person name="Kaneko Y."/>
        </authorList>
    </citation>
    <scope>NUCLEOTIDE SEQUENCE</scope>
    <source>
        <strain evidence="2">JIR-001</strain>
    </source>
</reference>
<dbReference type="Pfam" id="PF04055">
    <property type="entry name" value="Radical_SAM"/>
    <property type="match status" value="1"/>
</dbReference>
<dbReference type="GO" id="GO:0006779">
    <property type="term" value="P:porphyrin-containing compound biosynthetic process"/>
    <property type="evidence" value="ECO:0007669"/>
    <property type="project" value="TreeGrafter"/>
</dbReference>
<dbReference type="SFLD" id="SFLDG01082">
    <property type="entry name" value="B12-binding_domain_containing"/>
    <property type="match status" value="1"/>
</dbReference>
<dbReference type="GO" id="GO:0005737">
    <property type="term" value="C:cytoplasm"/>
    <property type="evidence" value="ECO:0007669"/>
    <property type="project" value="TreeGrafter"/>
</dbReference>
<feature type="domain" description="Radical SAM core" evidence="1">
    <location>
        <begin position="169"/>
        <end position="409"/>
    </location>
</feature>
<dbReference type="SFLD" id="SFLDG01065">
    <property type="entry name" value="anaerobic_coproporphyrinogen-I"/>
    <property type="match status" value="1"/>
</dbReference>
<dbReference type="GO" id="GO:0051539">
    <property type="term" value="F:4 iron, 4 sulfur cluster binding"/>
    <property type="evidence" value="ECO:0007669"/>
    <property type="project" value="TreeGrafter"/>
</dbReference>
<dbReference type="InterPro" id="IPR006638">
    <property type="entry name" value="Elp3/MiaA/NifB-like_rSAM"/>
</dbReference>
<dbReference type="PROSITE" id="PS51918">
    <property type="entry name" value="RADICAL_SAM"/>
    <property type="match status" value="1"/>
</dbReference>
<accession>A0A8D5UFP4</accession>
<dbReference type="NCBIfam" id="NF006061">
    <property type="entry name" value="PRK08207.1-4"/>
    <property type="match status" value="1"/>
</dbReference>
<sequence length="506" mass="57582">MKRIRISGVDDTFYRDIELIAGLFFGEAKVVANEEQRPDINLAIRVEDRGDTVAAAVEMADPEDGQRWSASHTKQVPPTLIGRERRKKVKQTINHAWLRVLQEATGVVQPWGILTGVRPTKLFHMLLLRGHGKEEIRRLLQTEYLIQPEKIALLEEIVDRQLAVLPDLYELDREVSLYIGIPFCPTKCAYCTFPAYAIQGRNGSVTAFLEGLHEEIAAVGDWLNEQGLPITTVYFGGGTPTSISAEQLDSLFSQMKRSFRAFDGVREWTVEAGRPDTIDEEKLQVLKKWQVDRISINPQSFRNETLKAIGRHHTVEETLTKFALAREMGMNNINMDLIIGLPGEGLETFRENLRIVEQLRPESLTVHTLSFKRGSTMTQNKRKYRVAERDEVADMVNLAREWTKQEGYVPYYLYRQKNILGNQENVGYALPGHESLYNIIIMEERHTIIGLGCGAVSKIIPPGTSKVSRWSNPKEPQAYIDTYRTMIPEKLRALSEAYGERLAVRS</sequence>
<dbReference type="InterPro" id="IPR034505">
    <property type="entry name" value="Coproporphyrinogen-III_oxidase"/>
</dbReference>
<organism evidence="2 3">
    <name type="scientific">Polycladomyces abyssicola</name>
    <dbReference type="NCBI Taxonomy" id="1125966"/>
    <lineage>
        <taxon>Bacteria</taxon>
        <taxon>Bacillati</taxon>
        <taxon>Bacillota</taxon>
        <taxon>Bacilli</taxon>
        <taxon>Bacillales</taxon>
        <taxon>Thermoactinomycetaceae</taxon>
        <taxon>Polycladomyces</taxon>
    </lineage>
</organism>
<dbReference type="NCBIfam" id="TIGR03994">
    <property type="entry name" value="rSAM_HemZ"/>
    <property type="match status" value="1"/>
</dbReference>
<proteinExistence type="predicted"/>
<reference evidence="2" key="1">
    <citation type="journal article" date="2013" name="Int. J. Syst. Evol. Microbiol.">
        <title>Polycladomyces abyssicola gen. nov., sp. nov., a thermophilic filamentous bacterium isolated from hemipelagic sediment.</title>
        <authorList>
            <person name="Tsubouchi T."/>
            <person name="Shimane Y."/>
            <person name="Mori K."/>
            <person name="Usui K."/>
            <person name="Hiraki T."/>
            <person name="Tame A."/>
            <person name="Uematsu K."/>
            <person name="Maruyama T."/>
            <person name="Hatada Y."/>
        </authorList>
    </citation>
    <scope>NUCLEOTIDE SEQUENCE</scope>
    <source>
        <strain evidence="2">JIR-001</strain>
    </source>
</reference>
<gene>
    <name evidence="2" type="ORF">JIR001_22950</name>
</gene>
<dbReference type="SFLD" id="SFLDF00310">
    <property type="entry name" value="oxygen-independent_coproporphy"/>
    <property type="match status" value="1"/>
</dbReference>
<dbReference type="AlphaFoldDB" id="A0A8D5UFP4"/>
<dbReference type="SUPFAM" id="SSF102114">
    <property type="entry name" value="Radical SAM enzymes"/>
    <property type="match status" value="1"/>
</dbReference>
<dbReference type="SFLD" id="SFLDS00029">
    <property type="entry name" value="Radical_SAM"/>
    <property type="match status" value="1"/>
</dbReference>
<dbReference type="RefSeq" id="WP_212772841.1">
    <property type="nucleotide sequence ID" value="NZ_AP024601.1"/>
</dbReference>
<dbReference type="InterPro" id="IPR058240">
    <property type="entry name" value="rSAM_sf"/>
</dbReference>
<dbReference type="InterPro" id="IPR023404">
    <property type="entry name" value="rSAM_horseshoe"/>
</dbReference>
<evidence type="ECO:0000313" key="3">
    <source>
        <dbReference type="Proteomes" id="UP000677436"/>
    </source>
</evidence>